<feature type="domain" description="Pycsar effector protein" evidence="9">
    <location>
        <begin position="19"/>
        <end position="176"/>
    </location>
</feature>
<feature type="transmembrane region" description="Helical" evidence="8">
    <location>
        <begin position="159"/>
        <end position="177"/>
    </location>
</feature>
<evidence type="ECO:0000256" key="2">
    <source>
        <dbReference type="ARBA" id="ARBA00022475"/>
    </source>
</evidence>
<keyword evidence="4" id="KW-0547">Nucleotide-binding</keyword>
<dbReference type="RefSeq" id="WP_270372294.1">
    <property type="nucleotide sequence ID" value="NZ_JAQDLY010000005.1"/>
</dbReference>
<sequence length="178" mass="20321">MIETEENLEQNKELVDFFEKQFDKINYWLSFAEAKNGALIALNVAIMAALISIFEVIPVLSALIIILLVISSIICLLSFMPDLKNSCKEKNNTSTTNLNLIYFSDIYKIESVHKYIELIRRNYFQNNNVSVDDKLIYDLANEIMINSGIAVKKYEKFKAALKIDIIALLVMIVFIIAA</sequence>
<evidence type="ECO:0000256" key="4">
    <source>
        <dbReference type="ARBA" id="ARBA00022741"/>
    </source>
</evidence>
<keyword evidence="7 8" id="KW-0472">Membrane</keyword>
<dbReference type="GO" id="GO:0005886">
    <property type="term" value="C:plasma membrane"/>
    <property type="evidence" value="ECO:0007669"/>
    <property type="project" value="UniProtKB-SubCell"/>
</dbReference>
<evidence type="ECO:0000256" key="8">
    <source>
        <dbReference type="SAM" id="Phobius"/>
    </source>
</evidence>
<evidence type="ECO:0000256" key="7">
    <source>
        <dbReference type="ARBA" id="ARBA00023136"/>
    </source>
</evidence>
<evidence type="ECO:0000256" key="1">
    <source>
        <dbReference type="ARBA" id="ARBA00004236"/>
    </source>
</evidence>
<evidence type="ECO:0000313" key="10">
    <source>
        <dbReference type="EMBL" id="MDB7083251.1"/>
    </source>
</evidence>
<feature type="transmembrane region" description="Helical" evidence="8">
    <location>
        <begin position="60"/>
        <end position="80"/>
    </location>
</feature>
<evidence type="ECO:0000256" key="3">
    <source>
        <dbReference type="ARBA" id="ARBA00022692"/>
    </source>
</evidence>
<feature type="transmembrane region" description="Helical" evidence="8">
    <location>
        <begin position="37"/>
        <end position="54"/>
    </location>
</feature>
<accession>A0AB35IIA2</accession>
<dbReference type="InterPro" id="IPR043760">
    <property type="entry name" value="PycTM_dom"/>
</dbReference>
<dbReference type="EMBL" id="JAQLKE010000006">
    <property type="protein sequence ID" value="MDB7083251.1"/>
    <property type="molecule type" value="Genomic_DNA"/>
</dbReference>
<comment type="subcellular location">
    <subcellularLocation>
        <location evidence="1">Cell membrane</location>
    </subcellularLocation>
</comment>
<keyword evidence="5 8" id="KW-1133">Transmembrane helix</keyword>
<keyword evidence="6" id="KW-0051">Antiviral defense</keyword>
<evidence type="ECO:0000313" key="11">
    <source>
        <dbReference type="Proteomes" id="UP001211987"/>
    </source>
</evidence>
<evidence type="ECO:0000256" key="6">
    <source>
        <dbReference type="ARBA" id="ARBA00023118"/>
    </source>
</evidence>
<name>A0AB35IIA2_9FIRM</name>
<organism evidence="10 11">
    <name type="scientific">Thomasclavelia ramosa</name>
    <dbReference type="NCBI Taxonomy" id="1547"/>
    <lineage>
        <taxon>Bacteria</taxon>
        <taxon>Bacillati</taxon>
        <taxon>Bacillota</taxon>
        <taxon>Erysipelotrichia</taxon>
        <taxon>Erysipelotrichales</taxon>
        <taxon>Coprobacillaceae</taxon>
        <taxon>Thomasclavelia</taxon>
    </lineage>
</organism>
<reference evidence="10" key="1">
    <citation type="submission" date="2023-01" db="EMBL/GenBank/DDBJ databases">
        <title>Human gut microbiome strain richness.</title>
        <authorList>
            <person name="Chen-Liaw A."/>
        </authorList>
    </citation>
    <scope>NUCLEOTIDE SEQUENCE</scope>
    <source>
        <strain evidence="10">1001217st2_G6_1001217B_191108</strain>
    </source>
</reference>
<dbReference type="Pfam" id="PF18967">
    <property type="entry name" value="PycTM"/>
    <property type="match status" value="1"/>
</dbReference>
<dbReference type="GO" id="GO:0000166">
    <property type="term" value="F:nucleotide binding"/>
    <property type="evidence" value="ECO:0007669"/>
    <property type="project" value="UniProtKB-KW"/>
</dbReference>
<evidence type="ECO:0000256" key="5">
    <source>
        <dbReference type="ARBA" id="ARBA00022989"/>
    </source>
</evidence>
<gene>
    <name evidence="10" type="ORF">PM738_05500</name>
</gene>
<keyword evidence="3 8" id="KW-0812">Transmembrane</keyword>
<keyword evidence="2" id="KW-1003">Cell membrane</keyword>
<protein>
    <submittedName>
        <fullName evidence="10">DUF5706 domain-containing protein</fullName>
    </submittedName>
</protein>
<proteinExistence type="predicted"/>
<dbReference type="Proteomes" id="UP001211987">
    <property type="component" value="Unassembled WGS sequence"/>
</dbReference>
<dbReference type="AlphaFoldDB" id="A0AB35IIA2"/>
<dbReference type="GO" id="GO:0051607">
    <property type="term" value="P:defense response to virus"/>
    <property type="evidence" value="ECO:0007669"/>
    <property type="project" value="UniProtKB-KW"/>
</dbReference>
<comment type="caution">
    <text evidence="10">The sequence shown here is derived from an EMBL/GenBank/DDBJ whole genome shotgun (WGS) entry which is preliminary data.</text>
</comment>
<evidence type="ECO:0000259" key="9">
    <source>
        <dbReference type="Pfam" id="PF18967"/>
    </source>
</evidence>